<dbReference type="OrthoDB" id="2888121at2759"/>
<dbReference type="EMBL" id="JABCKI010006029">
    <property type="protein sequence ID" value="KAG5635751.1"/>
    <property type="molecule type" value="Genomic_DNA"/>
</dbReference>
<evidence type="ECO:0000313" key="1">
    <source>
        <dbReference type="EMBL" id="KAG5635751.1"/>
    </source>
</evidence>
<accession>A0A9P7FRQ2</accession>
<sequence>MQGVFKQNWGLLRASTIRYKGKTPNDYNISAEVNNNLCFGVSLRHESQNFYGERKWFGGHRNGARLNPNTQDIQNYKDTTRAVSHFCLVQ</sequence>
<protein>
    <submittedName>
        <fullName evidence="1">Uncharacterized protein</fullName>
    </submittedName>
</protein>
<dbReference type="AlphaFoldDB" id="A0A9P7FRQ2"/>
<reference evidence="1" key="2">
    <citation type="submission" date="2021-10" db="EMBL/GenBank/DDBJ databases">
        <title>Phylogenomics reveals ancestral predisposition of the termite-cultivated fungus Termitomyces towards a domesticated lifestyle.</title>
        <authorList>
            <person name="Auxier B."/>
            <person name="Grum-Grzhimaylo A."/>
            <person name="Cardenas M.E."/>
            <person name="Lodge J.D."/>
            <person name="Laessoe T."/>
            <person name="Pedersen O."/>
            <person name="Smith M.E."/>
            <person name="Kuyper T.W."/>
            <person name="Franco-Molano E.A."/>
            <person name="Baroni T.J."/>
            <person name="Aanen D.K."/>
        </authorList>
    </citation>
    <scope>NUCLEOTIDE SEQUENCE</scope>
    <source>
        <strain evidence="1">D49</strain>
    </source>
</reference>
<comment type="caution">
    <text evidence="1">The sequence shown here is derived from an EMBL/GenBank/DDBJ whole genome shotgun (WGS) entry which is preliminary data.</text>
</comment>
<dbReference type="Proteomes" id="UP000717328">
    <property type="component" value="Unassembled WGS sequence"/>
</dbReference>
<dbReference type="Pfam" id="PF21087">
    <property type="entry name" value="Glyco_hydro_134"/>
    <property type="match status" value="1"/>
</dbReference>
<dbReference type="InterPro" id="IPR049168">
    <property type="entry name" value="Glyco_hydro_134"/>
</dbReference>
<reference evidence="1" key="1">
    <citation type="submission" date="2021-02" db="EMBL/GenBank/DDBJ databases">
        <authorList>
            <person name="Nieuwenhuis M."/>
            <person name="Van De Peppel L.J.J."/>
        </authorList>
    </citation>
    <scope>NUCLEOTIDE SEQUENCE</scope>
    <source>
        <strain evidence="1">D49</strain>
    </source>
</reference>
<organism evidence="1 2">
    <name type="scientific">Sphagnurus paluster</name>
    <dbReference type="NCBI Taxonomy" id="117069"/>
    <lineage>
        <taxon>Eukaryota</taxon>
        <taxon>Fungi</taxon>
        <taxon>Dikarya</taxon>
        <taxon>Basidiomycota</taxon>
        <taxon>Agaricomycotina</taxon>
        <taxon>Agaricomycetes</taxon>
        <taxon>Agaricomycetidae</taxon>
        <taxon>Agaricales</taxon>
        <taxon>Tricholomatineae</taxon>
        <taxon>Lyophyllaceae</taxon>
        <taxon>Sphagnurus</taxon>
    </lineage>
</organism>
<evidence type="ECO:0000313" key="2">
    <source>
        <dbReference type="Proteomes" id="UP000717328"/>
    </source>
</evidence>
<name>A0A9P7FRQ2_9AGAR</name>
<proteinExistence type="predicted"/>
<keyword evidence="2" id="KW-1185">Reference proteome</keyword>
<gene>
    <name evidence="1" type="ORF">H0H81_010218</name>
</gene>